<keyword evidence="12" id="KW-1185">Reference proteome</keyword>
<dbReference type="SMART" id="SM00388">
    <property type="entry name" value="HisKA"/>
    <property type="match status" value="1"/>
</dbReference>
<dbReference type="SUPFAM" id="SSF47384">
    <property type="entry name" value="Homodimeric domain of signal transducing histidine kinase"/>
    <property type="match status" value="1"/>
</dbReference>
<dbReference type="PROSITE" id="PS50109">
    <property type="entry name" value="HIS_KIN"/>
    <property type="match status" value="1"/>
</dbReference>
<accession>A0A1G8YQH2</accession>
<dbReference type="InterPro" id="IPR005467">
    <property type="entry name" value="His_kinase_dom"/>
</dbReference>
<keyword evidence="4" id="KW-0808">Transferase</keyword>
<name>A0A1G8YQH2_9BACI</name>
<dbReference type="AlphaFoldDB" id="A0A1G8YQH2"/>
<dbReference type="Pfam" id="PF02518">
    <property type="entry name" value="HATPase_c"/>
    <property type="match status" value="1"/>
</dbReference>
<feature type="transmembrane region" description="Helical" evidence="9">
    <location>
        <begin position="51"/>
        <end position="75"/>
    </location>
</feature>
<keyword evidence="7" id="KW-0067">ATP-binding</keyword>
<evidence type="ECO:0000256" key="7">
    <source>
        <dbReference type="ARBA" id="ARBA00022840"/>
    </source>
</evidence>
<evidence type="ECO:0000256" key="3">
    <source>
        <dbReference type="ARBA" id="ARBA00022553"/>
    </source>
</evidence>
<evidence type="ECO:0000313" key="12">
    <source>
        <dbReference type="Proteomes" id="UP000198694"/>
    </source>
</evidence>
<feature type="transmembrane region" description="Helical" evidence="9">
    <location>
        <begin position="187"/>
        <end position="213"/>
    </location>
</feature>
<dbReference type="SMART" id="SM00387">
    <property type="entry name" value="HATPase_c"/>
    <property type="match status" value="1"/>
</dbReference>
<dbReference type="RefSeq" id="WP_093213133.1">
    <property type="nucleotide sequence ID" value="NZ_FNFL01000002.1"/>
</dbReference>
<dbReference type="GO" id="GO:0005524">
    <property type="term" value="F:ATP binding"/>
    <property type="evidence" value="ECO:0007669"/>
    <property type="project" value="UniProtKB-KW"/>
</dbReference>
<dbReference type="InterPro" id="IPR036097">
    <property type="entry name" value="HisK_dim/P_sf"/>
</dbReference>
<feature type="transmembrane region" description="Helical" evidence="9">
    <location>
        <begin position="114"/>
        <end position="131"/>
    </location>
</feature>
<dbReference type="InterPro" id="IPR036890">
    <property type="entry name" value="HATPase_C_sf"/>
</dbReference>
<dbReference type="InterPro" id="IPR003661">
    <property type="entry name" value="HisK_dim/P_dom"/>
</dbReference>
<evidence type="ECO:0000256" key="5">
    <source>
        <dbReference type="ARBA" id="ARBA00022741"/>
    </source>
</evidence>
<dbReference type="GO" id="GO:0000155">
    <property type="term" value="F:phosphorelay sensor kinase activity"/>
    <property type="evidence" value="ECO:0007669"/>
    <property type="project" value="InterPro"/>
</dbReference>
<dbReference type="EMBL" id="FNFL01000002">
    <property type="protein sequence ID" value="SDK05089.1"/>
    <property type="molecule type" value="Genomic_DNA"/>
</dbReference>
<dbReference type="STRING" id="407036.SAMN05216243_1772"/>
<dbReference type="Gene3D" id="3.30.565.10">
    <property type="entry name" value="Histidine kinase-like ATPase, C-terminal domain"/>
    <property type="match status" value="1"/>
</dbReference>
<protein>
    <recommendedName>
        <fullName evidence="2">histidine kinase</fullName>
        <ecNumber evidence="2">2.7.13.3</ecNumber>
    </recommendedName>
</protein>
<dbReference type="InterPro" id="IPR004358">
    <property type="entry name" value="Sig_transdc_His_kin-like_C"/>
</dbReference>
<dbReference type="PRINTS" id="PR00344">
    <property type="entry name" value="BCTRLSENSOR"/>
</dbReference>
<dbReference type="Gene3D" id="1.10.287.130">
    <property type="match status" value="1"/>
</dbReference>
<dbReference type="SUPFAM" id="SSF55874">
    <property type="entry name" value="ATPase domain of HSP90 chaperone/DNA topoisomerase II/histidine kinase"/>
    <property type="match status" value="1"/>
</dbReference>
<evidence type="ECO:0000256" key="8">
    <source>
        <dbReference type="ARBA" id="ARBA00023012"/>
    </source>
</evidence>
<gene>
    <name evidence="11" type="ORF">SAMN05216243_1772</name>
</gene>
<dbReference type="Proteomes" id="UP000198694">
    <property type="component" value="Unassembled WGS sequence"/>
</dbReference>
<keyword evidence="6 11" id="KW-0418">Kinase</keyword>
<feature type="domain" description="Histidine kinase" evidence="10">
    <location>
        <begin position="248"/>
        <end position="450"/>
    </location>
</feature>
<dbReference type="OrthoDB" id="84942at2"/>
<keyword evidence="9" id="KW-1133">Transmembrane helix</keyword>
<keyword evidence="9" id="KW-0812">Transmembrane</keyword>
<dbReference type="PANTHER" id="PTHR43547:SF2">
    <property type="entry name" value="HYBRID SIGNAL TRANSDUCTION HISTIDINE KINASE C"/>
    <property type="match status" value="1"/>
</dbReference>
<reference evidence="11 12" key="1">
    <citation type="submission" date="2016-10" db="EMBL/GenBank/DDBJ databases">
        <authorList>
            <person name="de Groot N.N."/>
        </authorList>
    </citation>
    <scope>NUCLEOTIDE SEQUENCE [LARGE SCALE GENOMIC DNA]</scope>
    <source>
        <strain evidence="11 12">CGMCC 1.6502</strain>
    </source>
</reference>
<keyword evidence="3" id="KW-0597">Phosphoprotein</keyword>
<sequence>MNEYKNYTIAGLTGGILLVYGFCFPNLSSDWSFFIISRIQASMDIMDSGQLLIASFAYIARNGIIYFLLYFGAVLLASSITKNTNSLVFQSIYTMITTGSVIVLNQIYQESAALAPHLISLGILLILQSYIPKQRHYFLTYSVILLFLLTAMQCLHLIPFLSGWTFGADDIAVSLKAADSFITEDQLFTTLFFVFFTIFFIIAVIFTLLVHLFNVQITTLKKYQLQEKELEETRFALTESKVYQEIHTLVHDLKTPLVSVNGLISLIGLKYEASDDSKLKDYLNRVDHSIQKMNDMISEILYENIKKEIGIEEFLRYVVSHLALDDQKIQLDINIAKNLPYIRINKIRFARAISNLLENAIISFQGKEGKIEIDVKQVNNDILFKIKDNGPGIQEDHLLEIWKEGFTTKDSSGIGLSFVKRVVENHQGRVSVTSTAGSHTQMEIFLPVLPQEGSLTK</sequence>
<dbReference type="InterPro" id="IPR003594">
    <property type="entry name" value="HATPase_dom"/>
</dbReference>
<evidence type="ECO:0000256" key="9">
    <source>
        <dbReference type="SAM" id="Phobius"/>
    </source>
</evidence>
<proteinExistence type="predicted"/>
<comment type="catalytic activity">
    <reaction evidence="1">
        <text>ATP + protein L-histidine = ADP + protein N-phospho-L-histidine.</text>
        <dbReference type="EC" id="2.7.13.3"/>
    </reaction>
</comment>
<dbReference type="Pfam" id="PF00512">
    <property type="entry name" value="HisKA"/>
    <property type="match status" value="1"/>
</dbReference>
<keyword evidence="8" id="KW-0902">Two-component regulatory system</keyword>
<evidence type="ECO:0000259" key="10">
    <source>
        <dbReference type="PROSITE" id="PS50109"/>
    </source>
</evidence>
<dbReference type="CDD" id="cd00082">
    <property type="entry name" value="HisKA"/>
    <property type="match status" value="1"/>
</dbReference>
<evidence type="ECO:0000313" key="11">
    <source>
        <dbReference type="EMBL" id="SDK05089.1"/>
    </source>
</evidence>
<keyword evidence="5" id="KW-0547">Nucleotide-binding</keyword>
<dbReference type="PANTHER" id="PTHR43547">
    <property type="entry name" value="TWO-COMPONENT HISTIDINE KINASE"/>
    <property type="match status" value="1"/>
</dbReference>
<organism evidence="11 12">
    <name type="scientific">Sediminibacillus albus</name>
    <dbReference type="NCBI Taxonomy" id="407036"/>
    <lineage>
        <taxon>Bacteria</taxon>
        <taxon>Bacillati</taxon>
        <taxon>Bacillota</taxon>
        <taxon>Bacilli</taxon>
        <taxon>Bacillales</taxon>
        <taxon>Bacillaceae</taxon>
        <taxon>Sediminibacillus</taxon>
    </lineage>
</organism>
<dbReference type="EC" id="2.7.13.3" evidence="2"/>
<keyword evidence="9" id="KW-0472">Membrane</keyword>
<feature type="transmembrane region" description="Helical" evidence="9">
    <location>
        <begin position="143"/>
        <end position="167"/>
    </location>
</feature>
<feature type="transmembrane region" description="Helical" evidence="9">
    <location>
        <begin position="7"/>
        <end position="27"/>
    </location>
</feature>
<feature type="transmembrane region" description="Helical" evidence="9">
    <location>
        <begin position="87"/>
        <end position="108"/>
    </location>
</feature>
<evidence type="ECO:0000256" key="2">
    <source>
        <dbReference type="ARBA" id="ARBA00012438"/>
    </source>
</evidence>
<evidence type="ECO:0000256" key="6">
    <source>
        <dbReference type="ARBA" id="ARBA00022777"/>
    </source>
</evidence>
<evidence type="ECO:0000256" key="4">
    <source>
        <dbReference type="ARBA" id="ARBA00022679"/>
    </source>
</evidence>
<evidence type="ECO:0000256" key="1">
    <source>
        <dbReference type="ARBA" id="ARBA00000085"/>
    </source>
</evidence>